<comment type="subcellular location">
    <subcellularLocation>
        <location evidence="1">Membrane</location>
        <topology evidence="1">Single-pass type I membrane protein</topology>
    </subcellularLocation>
</comment>
<keyword evidence="6" id="KW-0675">Receptor</keyword>
<sequence>MISYFLNGELQYELHYRRRGDSWQDPHSECLSTDAHSLWLTPTKLQGDADYEFQVRAKPRSGSAYQGVWSEWSSPLILRSQPAAPESKELGWLAPLLALSLVATTIA</sequence>
<feature type="domain" description="Fibronectin type-III" evidence="8">
    <location>
        <begin position="1"/>
        <end position="83"/>
    </location>
</feature>
<reference evidence="9" key="2">
    <citation type="submission" date="2025-09" db="UniProtKB">
        <authorList>
            <consortium name="Ensembl"/>
        </authorList>
    </citation>
    <scope>IDENTIFICATION</scope>
</reference>
<dbReference type="GeneTree" id="ENSGT00510000048783"/>
<evidence type="ECO:0000313" key="9">
    <source>
        <dbReference type="Ensembl" id="ENSSPUP00000012822.1"/>
    </source>
</evidence>
<evidence type="ECO:0000256" key="7">
    <source>
        <dbReference type="ARBA" id="ARBA00023180"/>
    </source>
</evidence>
<dbReference type="GO" id="GO:0009897">
    <property type="term" value="C:external side of plasma membrane"/>
    <property type="evidence" value="ECO:0007669"/>
    <property type="project" value="TreeGrafter"/>
</dbReference>
<dbReference type="CDD" id="cd00063">
    <property type="entry name" value="FN3"/>
    <property type="match status" value="1"/>
</dbReference>
<dbReference type="InterPro" id="IPR013783">
    <property type="entry name" value="Ig-like_fold"/>
</dbReference>
<keyword evidence="3" id="KW-0732">Signal</keyword>
<dbReference type="InterPro" id="IPR003961">
    <property type="entry name" value="FN3_dom"/>
</dbReference>
<dbReference type="GO" id="GO:0004896">
    <property type="term" value="F:cytokine receptor activity"/>
    <property type="evidence" value="ECO:0007669"/>
    <property type="project" value="TreeGrafter"/>
</dbReference>
<evidence type="ECO:0000256" key="2">
    <source>
        <dbReference type="ARBA" id="ARBA00022692"/>
    </source>
</evidence>
<evidence type="ECO:0000256" key="6">
    <source>
        <dbReference type="ARBA" id="ARBA00023170"/>
    </source>
</evidence>
<evidence type="ECO:0000256" key="5">
    <source>
        <dbReference type="ARBA" id="ARBA00023136"/>
    </source>
</evidence>
<dbReference type="Gene3D" id="2.60.40.10">
    <property type="entry name" value="Immunoglobulins"/>
    <property type="match status" value="1"/>
</dbReference>
<proteinExistence type="predicted"/>
<dbReference type="AlphaFoldDB" id="A0A8D0H0V6"/>
<reference evidence="9" key="1">
    <citation type="submission" date="2025-08" db="UniProtKB">
        <authorList>
            <consortium name="Ensembl"/>
        </authorList>
    </citation>
    <scope>IDENTIFICATION</scope>
</reference>
<dbReference type="SUPFAM" id="SSF49265">
    <property type="entry name" value="Fibronectin type III"/>
    <property type="match status" value="1"/>
</dbReference>
<dbReference type="Proteomes" id="UP000694392">
    <property type="component" value="Unplaced"/>
</dbReference>
<dbReference type="PANTHER" id="PTHR23037:SF7">
    <property type="entry name" value="INTERLEUKIN-21 RECEPTOR"/>
    <property type="match status" value="1"/>
</dbReference>
<evidence type="ECO:0000256" key="3">
    <source>
        <dbReference type="ARBA" id="ARBA00022729"/>
    </source>
</evidence>
<keyword evidence="5" id="KW-0472">Membrane</keyword>
<evidence type="ECO:0000256" key="1">
    <source>
        <dbReference type="ARBA" id="ARBA00004479"/>
    </source>
</evidence>
<keyword evidence="4" id="KW-1133">Transmembrane helix</keyword>
<evidence type="ECO:0000313" key="10">
    <source>
        <dbReference type="Proteomes" id="UP000694392"/>
    </source>
</evidence>
<keyword evidence="10" id="KW-1185">Reference proteome</keyword>
<dbReference type="Ensembl" id="ENSSPUT00000013679.1">
    <property type="protein sequence ID" value="ENSSPUP00000012822.1"/>
    <property type="gene ID" value="ENSSPUG00000009887.1"/>
</dbReference>
<name>A0A8D0H0V6_SPHPU</name>
<accession>A0A8D0H0V6</accession>
<dbReference type="InterPro" id="IPR036116">
    <property type="entry name" value="FN3_sf"/>
</dbReference>
<keyword evidence="7" id="KW-0325">Glycoprotein</keyword>
<evidence type="ECO:0000259" key="8">
    <source>
        <dbReference type="PROSITE" id="PS50853"/>
    </source>
</evidence>
<dbReference type="PROSITE" id="PS50853">
    <property type="entry name" value="FN3"/>
    <property type="match status" value="1"/>
</dbReference>
<dbReference type="PANTHER" id="PTHR23037">
    <property type="entry name" value="CYTOKINE RECEPTOR"/>
    <property type="match status" value="1"/>
</dbReference>
<organism evidence="9 10">
    <name type="scientific">Sphenodon punctatus</name>
    <name type="common">Tuatara</name>
    <name type="synonym">Hatteria punctata</name>
    <dbReference type="NCBI Taxonomy" id="8508"/>
    <lineage>
        <taxon>Eukaryota</taxon>
        <taxon>Metazoa</taxon>
        <taxon>Chordata</taxon>
        <taxon>Craniata</taxon>
        <taxon>Vertebrata</taxon>
        <taxon>Euteleostomi</taxon>
        <taxon>Lepidosauria</taxon>
        <taxon>Sphenodontia</taxon>
        <taxon>Sphenodontidae</taxon>
        <taxon>Sphenodon</taxon>
    </lineage>
</organism>
<protein>
    <recommendedName>
        <fullName evidence="8">Fibronectin type-III domain-containing protein</fullName>
    </recommendedName>
</protein>
<keyword evidence="2" id="KW-0812">Transmembrane</keyword>
<evidence type="ECO:0000256" key="4">
    <source>
        <dbReference type="ARBA" id="ARBA00022989"/>
    </source>
</evidence>